<name>A0A9P6CC69_9AGAR</name>
<accession>A0A9P6CC69</accession>
<evidence type="ECO:0000313" key="1">
    <source>
        <dbReference type="EMBL" id="KAF9455799.1"/>
    </source>
</evidence>
<dbReference type="AlphaFoldDB" id="A0A9P6CC69"/>
<evidence type="ECO:0000313" key="3">
    <source>
        <dbReference type="Proteomes" id="UP000807353"/>
    </source>
</evidence>
<dbReference type="EMBL" id="MU150518">
    <property type="protein sequence ID" value="KAF9455799.1"/>
    <property type="molecule type" value="Genomic_DNA"/>
</dbReference>
<proteinExistence type="predicted"/>
<gene>
    <name evidence="2" type="ORF">BDZ94DRAFT_1276611</name>
    <name evidence="1" type="ORF">BDZ94DRAFT_537032</name>
</gene>
<sequence>MGLEFYLPNVPLRIFGDMSDSDHINLKVQLRNRLNSGQLLKMPAGFPFRYVFDGHGDSYITSGSSFEFQEDFLVSSPNERPRYQNATISYTSAERKGRDCSWQVFFSSRDPSYCRGSTGKYAVAHVQVEAPVIATRYGRALRLDPSYILKALAVSLEAGVHITIKLANSPVPLPRPTRNPGPLMADSVVYVARYNDGREDILFVCPQPRP</sequence>
<comment type="caution">
    <text evidence="1">The sequence shown here is derived from an EMBL/GenBank/DDBJ whole genome shotgun (WGS) entry which is preliminary data.</text>
</comment>
<reference evidence="1" key="1">
    <citation type="submission" date="2020-11" db="EMBL/GenBank/DDBJ databases">
        <authorList>
            <consortium name="DOE Joint Genome Institute"/>
            <person name="Ahrendt S."/>
            <person name="Riley R."/>
            <person name="Andreopoulos W."/>
            <person name="Labutti K."/>
            <person name="Pangilinan J."/>
            <person name="Ruiz-Duenas F.J."/>
            <person name="Barrasa J.M."/>
            <person name="Sanchez-Garcia M."/>
            <person name="Camarero S."/>
            <person name="Miyauchi S."/>
            <person name="Serrano A."/>
            <person name="Linde D."/>
            <person name="Babiker R."/>
            <person name="Drula E."/>
            <person name="Ayuso-Fernandez I."/>
            <person name="Pacheco R."/>
            <person name="Padilla G."/>
            <person name="Ferreira P."/>
            <person name="Barriuso J."/>
            <person name="Kellner H."/>
            <person name="Castanera R."/>
            <person name="Alfaro M."/>
            <person name="Ramirez L."/>
            <person name="Pisabarro A.G."/>
            <person name="Kuo A."/>
            <person name="Tritt A."/>
            <person name="Lipzen A."/>
            <person name="He G."/>
            <person name="Yan M."/>
            <person name="Ng V."/>
            <person name="Cullen D."/>
            <person name="Martin F."/>
            <person name="Rosso M.-N."/>
            <person name="Henrissat B."/>
            <person name="Hibbett D."/>
            <person name="Martinez A.T."/>
            <person name="Grigoriev I.V."/>
        </authorList>
    </citation>
    <scope>NUCLEOTIDE SEQUENCE</scope>
    <source>
        <strain evidence="1">CBS 247.69</strain>
    </source>
</reference>
<protein>
    <submittedName>
        <fullName evidence="1">Uncharacterized protein</fullName>
    </submittedName>
</protein>
<evidence type="ECO:0000313" key="2">
    <source>
        <dbReference type="EMBL" id="KAF9456059.1"/>
    </source>
</evidence>
<dbReference type="Proteomes" id="UP000807353">
    <property type="component" value="Unassembled WGS sequence"/>
</dbReference>
<dbReference type="OrthoDB" id="2937383at2759"/>
<keyword evidence="3" id="KW-1185">Reference proteome</keyword>
<organism evidence="1 3">
    <name type="scientific">Collybia nuda</name>
    <dbReference type="NCBI Taxonomy" id="64659"/>
    <lineage>
        <taxon>Eukaryota</taxon>
        <taxon>Fungi</taxon>
        <taxon>Dikarya</taxon>
        <taxon>Basidiomycota</taxon>
        <taxon>Agaricomycotina</taxon>
        <taxon>Agaricomycetes</taxon>
        <taxon>Agaricomycetidae</taxon>
        <taxon>Agaricales</taxon>
        <taxon>Tricholomatineae</taxon>
        <taxon>Clitocybaceae</taxon>
        <taxon>Collybia</taxon>
    </lineage>
</organism>
<dbReference type="EMBL" id="MU150468">
    <property type="protein sequence ID" value="KAF9456059.1"/>
    <property type="molecule type" value="Genomic_DNA"/>
</dbReference>